<keyword evidence="3" id="KW-1185">Reference proteome</keyword>
<evidence type="ECO:0000313" key="3">
    <source>
        <dbReference type="Proteomes" id="UP000324758"/>
    </source>
</evidence>
<sequence>MSVAEFLRQRAVEVHVSGSYSLHRWYDCDGKLRNFACRTKRVSPFRMIVDVPVVGKIGERVTSYFQDFGEFQCTISATLKSGFLMELDMTRARRAWMSEKLTWLEKKQKDDSIQELRRDARFVPQAAHTFLTVADGSTHPCFIIDVSTAGVAISCEYDPPIGTPLAVGACVGRVIRKFDNGFAVKFTDKQQRDDLVRLVVRQAAPQPA</sequence>
<dbReference type="Proteomes" id="UP000324758">
    <property type="component" value="Unassembled WGS sequence"/>
</dbReference>
<dbReference type="OrthoDB" id="7991169at2"/>
<gene>
    <name evidence="2" type="ORF">FXB40_44680</name>
</gene>
<organism evidence="2 3">
    <name type="scientific">Bradyrhizobium rifense</name>
    <dbReference type="NCBI Taxonomy" id="515499"/>
    <lineage>
        <taxon>Bacteria</taxon>
        <taxon>Pseudomonadati</taxon>
        <taxon>Pseudomonadota</taxon>
        <taxon>Alphaproteobacteria</taxon>
        <taxon>Hyphomicrobiales</taxon>
        <taxon>Nitrobacteraceae</taxon>
        <taxon>Bradyrhizobium</taxon>
    </lineage>
</organism>
<evidence type="ECO:0000313" key="2">
    <source>
        <dbReference type="EMBL" id="TYL84500.1"/>
    </source>
</evidence>
<accession>A0A5D3K633</accession>
<dbReference type="Pfam" id="PF07238">
    <property type="entry name" value="PilZ"/>
    <property type="match status" value="1"/>
</dbReference>
<dbReference type="AlphaFoldDB" id="A0A5D3K633"/>
<dbReference type="InterPro" id="IPR009875">
    <property type="entry name" value="PilZ_domain"/>
</dbReference>
<dbReference type="SUPFAM" id="SSF141371">
    <property type="entry name" value="PilZ domain-like"/>
    <property type="match status" value="1"/>
</dbReference>
<feature type="domain" description="PilZ" evidence="1">
    <location>
        <begin position="116"/>
        <end position="199"/>
    </location>
</feature>
<name>A0A5D3K633_9BRAD</name>
<proteinExistence type="predicted"/>
<reference evidence="2 3" key="1">
    <citation type="submission" date="2019-08" db="EMBL/GenBank/DDBJ databases">
        <title>Bradyrhizobium hipponensis sp. nov., a rhizobium isolated from a Lupinus angustifolius root nodule in Tunisia.</title>
        <authorList>
            <person name="Off K."/>
            <person name="Rejili M."/>
            <person name="Mars M."/>
            <person name="Brachmann A."/>
            <person name="Marin M."/>
        </authorList>
    </citation>
    <scope>NUCLEOTIDE SEQUENCE [LARGE SCALE GENOMIC DNA]</scope>
    <source>
        <strain evidence="2 3">CTAW71</strain>
    </source>
</reference>
<dbReference type="GO" id="GO:0035438">
    <property type="term" value="F:cyclic-di-GMP binding"/>
    <property type="evidence" value="ECO:0007669"/>
    <property type="project" value="InterPro"/>
</dbReference>
<comment type="caution">
    <text evidence="2">The sequence shown here is derived from an EMBL/GenBank/DDBJ whole genome shotgun (WGS) entry which is preliminary data.</text>
</comment>
<dbReference type="EMBL" id="VSSS01000090">
    <property type="protein sequence ID" value="TYL84500.1"/>
    <property type="molecule type" value="Genomic_DNA"/>
</dbReference>
<protein>
    <submittedName>
        <fullName evidence="2">PilZ domain-containing protein</fullName>
    </submittedName>
</protein>
<dbReference type="RefSeq" id="WP_148778602.1">
    <property type="nucleotide sequence ID" value="NZ_VSSS01000090.1"/>
</dbReference>
<evidence type="ECO:0000259" key="1">
    <source>
        <dbReference type="Pfam" id="PF07238"/>
    </source>
</evidence>